<reference evidence="1" key="1">
    <citation type="submission" date="2022-07" db="EMBL/GenBank/DDBJ databases">
        <title>Genome Sequence of Phlebia brevispora.</title>
        <authorList>
            <person name="Buettner E."/>
        </authorList>
    </citation>
    <scope>NUCLEOTIDE SEQUENCE</scope>
    <source>
        <strain evidence="1">MPL23</strain>
    </source>
</reference>
<comment type="caution">
    <text evidence="1">The sequence shown here is derived from an EMBL/GenBank/DDBJ whole genome shotgun (WGS) entry which is preliminary data.</text>
</comment>
<protein>
    <submittedName>
        <fullName evidence="1">Uncharacterized protein</fullName>
    </submittedName>
</protein>
<name>A0ACC1RXL4_9APHY</name>
<proteinExistence type="predicted"/>
<keyword evidence="2" id="KW-1185">Reference proteome</keyword>
<accession>A0ACC1RXL4</accession>
<gene>
    <name evidence="1" type="ORF">NM688_g8078</name>
</gene>
<dbReference type="Proteomes" id="UP001148662">
    <property type="component" value="Unassembled WGS sequence"/>
</dbReference>
<sequence length="136" mass="14286">MPRQCGKDGHWMSDCPENGAPSRGRSFNTQASANHTPATSGECFSCGQKGHWSSACPNGGGHARQAPADAECFKCHERGHYSNACPNGASGGKRKRGGSASSTRGAKRGRGGKTRGRGRGGKRKAASFSMDEDDWD</sequence>
<organism evidence="1 2">
    <name type="scientific">Phlebia brevispora</name>
    <dbReference type="NCBI Taxonomy" id="194682"/>
    <lineage>
        <taxon>Eukaryota</taxon>
        <taxon>Fungi</taxon>
        <taxon>Dikarya</taxon>
        <taxon>Basidiomycota</taxon>
        <taxon>Agaricomycotina</taxon>
        <taxon>Agaricomycetes</taxon>
        <taxon>Polyporales</taxon>
        <taxon>Meruliaceae</taxon>
        <taxon>Phlebia</taxon>
    </lineage>
</organism>
<evidence type="ECO:0000313" key="2">
    <source>
        <dbReference type="Proteomes" id="UP001148662"/>
    </source>
</evidence>
<evidence type="ECO:0000313" key="1">
    <source>
        <dbReference type="EMBL" id="KAJ3527797.1"/>
    </source>
</evidence>
<dbReference type="EMBL" id="JANHOG010002063">
    <property type="protein sequence ID" value="KAJ3527797.1"/>
    <property type="molecule type" value="Genomic_DNA"/>
</dbReference>